<dbReference type="InterPro" id="IPR056107">
    <property type="entry name" value="DUF7690"/>
</dbReference>
<feature type="domain" description="DUF7687" evidence="1">
    <location>
        <begin position="90"/>
        <end position="274"/>
    </location>
</feature>
<dbReference type="Pfam" id="PF24739">
    <property type="entry name" value="DUF7690"/>
    <property type="match status" value="1"/>
</dbReference>
<dbReference type="RefSeq" id="WP_368649517.1">
    <property type="nucleotide sequence ID" value="NZ_CP158263.1"/>
</dbReference>
<gene>
    <name evidence="3" type="ORF">ABRZ06_09035</name>
</gene>
<dbReference type="EMBL" id="CP158263">
    <property type="protein sequence ID" value="XDJ71083.1"/>
    <property type="molecule type" value="Genomic_DNA"/>
</dbReference>
<proteinExistence type="predicted"/>
<dbReference type="AlphaFoldDB" id="A0AB39EXC2"/>
<dbReference type="InterPro" id="IPR056104">
    <property type="entry name" value="DUF7687"/>
</dbReference>
<dbReference type="REBASE" id="858030">
    <property type="entry name" value="Cgi36ORF9030P"/>
</dbReference>
<protein>
    <submittedName>
        <fullName evidence="3">Uncharacterized protein</fullName>
    </submittedName>
</protein>
<sequence>MRAHPAFQGQNKAFWAHVRSISEAQGYTRRGADAIKKLDAAGIVAAFRKLGLSSTHLVANGKLTELGTKLCEYFEYRANLLDNFVQPRLMDAARAERVYNELKAKLKPRLAATMNKQSGAMKKVAYLTGLVNMIVEDIVGSDGFNSDPRQLTTFTKDSMPLRTLSRRVDGAFPSVVNPIAIWEIKEYYYTTTFGSRVADGVYETLLDGMELEEMHEHEGRRVEHLLCLDARYTWWECGRSYLCRIVDMMNMNYVDEVLFGYEVVERLPVLVREWVAREKAEAGCAPRSCPPRAQRT</sequence>
<dbReference type="Pfam" id="PF24736">
    <property type="entry name" value="DUF7687"/>
    <property type="match status" value="1"/>
</dbReference>
<reference evidence="3" key="1">
    <citation type="submission" date="2024-05" db="EMBL/GenBank/DDBJ databases">
        <authorList>
            <person name="Luo Y.-C."/>
            <person name="Nicholds J."/>
            <person name="Mortimer T."/>
            <person name="Maboni G."/>
        </authorList>
    </citation>
    <scope>NUCLEOTIDE SEQUENCE</scope>
    <source>
        <strain evidence="3">143936</strain>
    </source>
</reference>
<feature type="domain" description="DUF7690" evidence="2">
    <location>
        <begin position="1"/>
        <end position="83"/>
    </location>
</feature>
<organism evidence="3">
    <name type="scientific">Castellaniella ginsengisoli</name>
    <dbReference type="NCBI Taxonomy" id="546114"/>
    <lineage>
        <taxon>Bacteria</taxon>
        <taxon>Pseudomonadati</taxon>
        <taxon>Pseudomonadota</taxon>
        <taxon>Betaproteobacteria</taxon>
        <taxon>Burkholderiales</taxon>
        <taxon>Alcaligenaceae</taxon>
        <taxon>Castellaniella</taxon>
    </lineage>
</organism>
<evidence type="ECO:0000313" key="3">
    <source>
        <dbReference type="EMBL" id="XDJ71083.1"/>
    </source>
</evidence>
<evidence type="ECO:0000259" key="1">
    <source>
        <dbReference type="Pfam" id="PF24736"/>
    </source>
</evidence>
<evidence type="ECO:0000259" key="2">
    <source>
        <dbReference type="Pfam" id="PF24739"/>
    </source>
</evidence>
<accession>A0AB39EXC2</accession>
<name>A0AB39EXC2_9BURK</name>